<evidence type="ECO:0000256" key="4">
    <source>
        <dbReference type="ARBA" id="ARBA00022833"/>
    </source>
</evidence>
<keyword evidence="2" id="KW-0479">Metal-binding</keyword>
<dbReference type="CDD" id="cd07331">
    <property type="entry name" value="M48C_Oma1_like"/>
    <property type="match status" value="1"/>
</dbReference>
<keyword evidence="3 6" id="KW-0378">Hydrolase</keyword>
<keyword evidence="4 6" id="KW-0862">Zinc</keyword>
<evidence type="ECO:0000256" key="5">
    <source>
        <dbReference type="ARBA" id="ARBA00023049"/>
    </source>
</evidence>
<dbReference type="InterPro" id="IPR051156">
    <property type="entry name" value="Mito/Outer_Membr_Metalloprot"/>
</dbReference>
<evidence type="ECO:0000256" key="6">
    <source>
        <dbReference type="RuleBase" id="RU003983"/>
    </source>
</evidence>
<dbReference type="GO" id="GO:0034982">
    <property type="term" value="P:mitochondrial protein processing"/>
    <property type="evidence" value="ECO:0007669"/>
    <property type="project" value="TreeGrafter"/>
</dbReference>
<sequence length="369" mass="41904">MLSRSILRSSLRALPRTIARSRPRIPFSRFFQQPKPLNSLRFASGGPRPPRIIHYRYNPEEIERAKPLISEEQIRNGFRHPGTKLLFLALGSGGIIFYVSNLETVPVSGRRRFNCYSEESVEAEGQMLYKMIMQDNRQAILPEWDPRTRMVERVMRKLIPASGLENVNWEVHVIDSGEANAFVIPGGKVFVYTGILPIAKNDDGLASILGHEIAHNLAQHAAENMSRVVFLLPLRWAFLFLDYSGYTGGLGRFFGDILMDLGIMRPASRKQESEADYIGLMMMAKSCYNPEEAVKVWQRMNRYQKAAGNSIPQWLSTHPSDETRIVQMTKWLPSAEEARTESECGVTLGYSEEFQAAMGSRGIWRDVFG</sequence>
<dbReference type="Pfam" id="PF01435">
    <property type="entry name" value="Peptidase_M48"/>
    <property type="match status" value="1"/>
</dbReference>
<dbReference type="EMBL" id="KZ613470">
    <property type="protein sequence ID" value="PMD25504.1"/>
    <property type="molecule type" value="Genomic_DNA"/>
</dbReference>
<dbReference type="InterPro" id="IPR001915">
    <property type="entry name" value="Peptidase_M48"/>
</dbReference>
<dbReference type="OrthoDB" id="7464992at2759"/>
<dbReference type="Proteomes" id="UP000235672">
    <property type="component" value="Unassembled WGS sequence"/>
</dbReference>
<reference evidence="8 9" key="1">
    <citation type="submission" date="2016-05" db="EMBL/GenBank/DDBJ databases">
        <title>A degradative enzymes factory behind the ericoid mycorrhizal symbiosis.</title>
        <authorList>
            <consortium name="DOE Joint Genome Institute"/>
            <person name="Martino E."/>
            <person name="Morin E."/>
            <person name="Grelet G."/>
            <person name="Kuo A."/>
            <person name="Kohler A."/>
            <person name="Daghino S."/>
            <person name="Barry K."/>
            <person name="Choi C."/>
            <person name="Cichocki N."/>
            <person name="Clum A."/>
            <person name="Copeland A."/>
            <person name="Hainaut M."/>
            <person name="Haridas S."/>
            <person name="Labutti K."/>
            <person name="Lindquist E."/>
            <person name="Lipzen A."/>
            <person name="Khouja H.-R."/>
            <person name="Murat C."/>
            <person name="Ohm R."/>
            <person name="Olson A."/>
            <person name="Spatafora J."/>
            <person name="Veneault-Fourrey C."/>
            <person name="Henrissat B."/>
            <person name="Grigoriev I."/>
            <person name="Martin F."/>
            <person name="Perotto S."/>
        </authorList>
    </citation>
    <scope>NUCLEOTIDE SEQUENCE [LARGE SCALE GENOMIC DNA]</scope>
    <source>
        <strain evidence="8 9">UAMH 7357</strain>
    </source>
</reference>
<evidence type="ECO:0000313" key="8">
    <source>
        <dbReference type="EMBL" id="PMD25504.1"/>
    </source>
</evidence>
<feature type="domain" description="Peptidase M48" evidence="7">
    <location>
        <begin position="147"/>
        <end position="331"/>
    </location>
</feature>
<evidence type="ECO:0000313" key="9">
    <source>
        <dbReference type="Proteomes" id="UP000235672"/>
    </source>
</evidence>
<evidence type="ECO:0000256" key="1">
    <source>
        <dbReference type="ARBA" id="ARBA00022670"/>
    </source>
</evidence>
<accession>A0A2J6QGW0</accession>
<keyword evidence="1 6" id="KW-0645">Protease</keyword>
<dbReference type="AlphaFoldDB" id="A0A2J6QGW0"/>
<comment type="cofactor">
    <cofactor evidence="6">
        <name>Zn(2+)</name>
        <dbReference type="ChEBI" id="CHEBI:29105"/>
    </cofactor>
    <text evidence="6">Binds 1 zinc ion per subunit.</text>
</comment>
<dbReference type="Gene3D" id="3.30.2010.10">
    <property type="entry name" value="Metalloproteases ('zincins'), catalytic domain"/>
    <property type="match status" value="1"/>
</dbReference>
<organism evidence="8 9">
    <name type="scientific">Hyaloscypha hepaticicola</name>
    <dbReference type="NCBI Taxonomy" id="2082293"/>
    <lineage>
        <taxon>Eukaryota</taxon>
        <taxon>Fungi</taxon>
        <taxon>Dikarya</taxon>
        <taxon>Ascomycota</taxon>
        <taxon>Pezizomycotina</taxon>
        <taxon>Leotiomycetes</taxon>
        <taxon>Helotiales</taxon>
        <taxon>Hyaloscyphaceae</taxon>
        <taxon>Hyaloscypha</taxon>
    </lineage>
</organism>
<dbReference type="PANTHER" id="PTHR22726:SF1">
    <property type="entry name" value="METALLOENDOPEPTIDASE OMA1, MITOCHONDRIAL"/>
    <property type="match status" value="1"/>
</dbReference>
<evidence type="ECO:0000256" key="3">
    <source>
        <dbReference type="ARBA" id="ARBA00022801"/>
    </source>
</evidence>
<gene>
    <name evidence="8" type="ORF">NA56DRAFT_655680</name>
</gene>
<dbReference type="STRING" id="1745343.A0A2J6QGW0"/>
<evidence type="ECO:0000259" key="7">
    <source>
        <dbReference type="Pfam" id="PF01435"/>
    </source>
</evidence>
<evidence type="ECO:0000256" key="2">
    <source>
        <dbReference type="ARBA" id="ARBA00022723"/>
    </source>
</evidence>
<keyword evidence="9" id="KW-1185">Reference proteome</keyword>
<proteinExistence type="inferred from homology"/>
<dbReference type="GO" id="GO:0005743">
    <property type="term" value="C:mitochondrial inner membrane"/>
    <property type="evidence" value="ECO:0007669"/>
    <property type="project" value="TreeGrafter"/>
</dbReference>
<dbReference type="GO" id="GO:0046872">
    <property type="term" value="F:metal ion binding"/>
    <property type="evidence" value="ECO:0007669"/>
    <property type="project" value="UniProtKB-KW"/>
</dbReference>
<keyword evidence="5 6" id="KW-0482">Metalloprotease</keyword>
<comment type="similarity">
    <text evidence="6">Belongs to the peptidase M48 family.</text>
</comment>
<dbReference type="PANTHER" id="PTHR22726">
    <property type="entry name" value="METALLOENDOPEPTIDASE OMA1"/>
    <property type="match status" value="1"/>
</dbReference>
<dbReference type="GO" id="GO:0004222">
    <property type="term" value="F:metalloendopeptidase activity"/>
    <property type="evidence" value="ECO:0007669"/>
    <property type="project" value="InterPro"/>
</dbReference>
<dbReference type="GO" id="GO:0006515">
    <property type="term" value="P:protein quality control for misfolded or incompletely synthesized proteins"/>
    <property type="evidence" value="ECO:0007669"/>
    <property type="project" value="TreeGrafter"/>
</dbReference>
<name>A0A2J6QGW0_9HELO</name>
<protein>
    <recommendedName>
        <fullName evidence="7">Peptidase M48 domain-containing protein</fullName>
    </recommendedName>
</protein>